<dbReference type="STRING" id="1266660.A0A1G4JR36"/>
<dbReference type="GO" id="GO:0051123">
    <property type="term" value="P:RNA polymerase II preinitiation complex assembly"/>
    <property type="evidence" value="ECO:0007669"/>
    <property type="project" value="EnsemblFungi"/>
</dbReference>
<name>A0A1G4JR36_9SACH</name>
<dbReference type="Gene3D" id="6.10.140.200">
    <property type="match status" value="1"/>
</dbReference>
<evidence type="ECO:0000256" key="5">
    <source>
        <dbReference type="ARBA" id="ARBA00023159"/>
    </source>
</evidence>
<dbReference type="GO" id="GO:0060261">
    <property type="term" value="P:positive regulation of transcription initiation by RNA polymerase II"/>
    <property type="evidence" value="ECO:0007669"/>
    <property type="project" value="EnsemblFungi"/>
</dbReference>
<evidence type="ECO:0000313" key="12">
    <source>
        <dbReference type="Proteomes" id="UP000190274"/>
    </source>
</evidence>
<dbReference type="EMBL" id="LT598457">
    <property type="protein sequence ID" value="SCU93274.1"/>
    <property type="molecule type" value="Genomic_DNA"/>
</dbReference>
<keyword evidence="12" id="KW-1185">Reference proteome</keyword>
<feature type="coiled-coil region" evidence="9">
    <location>
        <begin position="163"/>
        <end position="190"/>
    </location>
</feature>
<evidence type="ECO:0000256" key="2">
    <source>
        <dbReference type="ARBA" id="ARBA00009994"/>
    </source>
</evidence>
<dbReference type="PANTHER" id="PTHR21428">
    <property type="entry name" value="MEDIATOR OF RNA POLYMERASE II TRANSCRIPTION SUBUNIT 7"/>
    <property type="match status" value="1"/>
</dbReference>
<evidence type="ECO:0000256" key="10">
    <source>
        <dbReference type="SAM" id="MobiDB-lite"/>
    </source>
</evidence>
<dbReference type="OrthoDB" id="10253553at2759"/>
<dbReference type="SUPFAM" id="SSF140718">
    <property type="entry name" value="Mediator hinge subcomplex-like"/>
    <property type="match status" value="1"/>
</dbReference>
<dbReference type="InterPro" id="IPR044888">
    <property type="entry name" value="Mediatior_Med7_sf"/>
</dbReference>
<dbReference type="Gene3D" id="6.10.140.1520">
    <property type="match status" value="1"/>
</dbReference>
<evidence type="ECO:0000256" key="8">
    <source>
        <dbReference type="RuleBase" id="RU364060"/>
    </source>
</evidence>
<dbReference type="GO" id="GO:0070847">
    <property type="term" value="C:core mediator complex"/>
    <property type="evidence" value="ECO:0007669"/>
    <property type="project" value="EnsemblFungi"/>
</dbReference>
<gene>
    <name evidence="11" type="ORF">LADA_0G02212G</name>
</gene>
<feature type="compositionally biased region" description="Acidic residues" evidence="10">
    <location>
        <begin position="215"/>
        <end position="225"/>
    </location>
</feature>
<dbReference type="GO" id="GO:0032968">
    <property type="term" value="P:positive regulation of transcription elongation by RNA polymerase II"/>
    <property type="evidence" value="ECO:0007669"/>
    <property type="project" value="EnsemblFungi"/>
</dbReference>
<evidence type="ECO:0000256" key="1">
    <source>
        <dbReference type="ARBA" id="ARBA00004123"/>
    </source>
</evidence>
<evidence type="ECO:0000313" key="11">
    <source>
        <dbReference type="EMBL" id="SCU93274.1"/>
    </source>
</evidence>
<keyword evidence="5 8" id="KW-0010">Activator</keyword>
<feature type="compositionally biased region" description="Basic and acidic residues" evidence="10">
    <location>
        <begin position="226"/>
        <end position="241"/>
    </location>
</feature>
<dbReference type="GO" id="GO:0003713">
    <property type="term" value="F:transcription coactivator activity"/>
    <property type="evidence" value="ECO:0007669"/>
    <property type="project" value="EnsemblFungi"/>
</dbReference>
<sequence length="241" mass="27218">MSKNASNEITALYPPPPPYIEHFTAENLHKLQELEKAGRGAESLDDGLKYLVPPDVPTEGHYRAFGSVWQVKDELPDLKSMGMTQLYLPKADTDGSKSSYQDKIQELHKLLQSLLLNFLELTGILSVNPEQFPAKVDHIQTILVNFHHLLNEYRPHQSRESLIMLLEEQLEYKRKEISKIEQVCQEVKEKLANLIDGGDKYEDSTLSQSKRPDAGDVEMADAVDVTEEHPTDGAQEDGNHA</sequence>
<accession>A0A1G4JR36</accession>
<evidence type="ECO:0000256" key="7">
    <source>
        <dbReference type="ARBA" id="ARBA00023242"/>
    </source>
</evidence>
<proteinExistence type="inferred from homology"/>
<keyword evidence="4 8" id="KW-0805">Transcription regulation</keyword>
<dbReference type="GO" id="GO:0000122">
    <property type="term" value="P:negative regulation of transcription by RNA polymerase II"/>
    <property type="evidence" value="ECO:0007669"/>
    <property type="project" value="EnsemblFungi"/>
</dbReference>
<protein>
    <recommendedName>
        <fullName evidence="3 8">Mediator of RNA polymerase II transcription subunit 7</fullName>
    </recommendedName>
</protein>
<comment type="subunit">
    <text evidence="8">Component of the Mediator complex.</text>
</comment>
<comment type="similarity">
    <text evidence="2 8">Belongs to the Mediator complex subunit 7 family.</text>
</comment>
<dbReference type="InterPro" id="IPR037212">
    <property type="entry name" value="Med7/Med21-like"/>
</dbReference>
<keyword evidence="9" id="KW-0175">Coiled coil</keyword>
<dbReference type="Pfam" id="PF05983">
    <property type="entry name" value="Med7"/>
    <property type="match status" value="1"/>
</dbReference>
<organism evidence="11 12">
    <name type="scientific">Lachancea dasiensis</name>
    <dbReference type="NCBI Taxonomy" id="1072105"/>
    <lineage>
        <taxon>Eukaryota</taxon>
        <taxon>Fungi</taxon>
        <taxon>Dikarya</taxon>
        <taxon>Ascomycota</taxon>
        <taxon>Saccharomycotina</taxon>
        <taxon>Saccharomycetes</taxon>
        <taxon>Saccharomycetales</taxon>
        <taxon>Saccharomycetaceae</taxon>
        <taxon>Lachancea</taxon>
    </lineage>
</organism>
<evidence type="ECO:0000256" key="6">
    <source>
        <dbReference type="ARBA" id="ARBA00023163"/>
    </source>
</evidence>
<dbReference type="GO" id="GO:0016592">
    <property type="term" value="C:mediator complex"/>
    <property type="evidence" value="ECO:0007669"/>
    <property type="project" value="InterPro"/>
</dbReference>
<feature type="region of interest" description="Disordered" evidence="10">
    <location>
        <begin position="198"/>
        <end position="241"/>
    </location>
</feature>
<comment type="function">
    <text evidence="8">Component of the Mediator complex, a coactivator involved in the regulated transcription of nearly all RNA polymerase II-dependent genes. Mediator functions as a bridge to convey information from gene-specific regulatory proteins to the basal RNA polymerase II transcription machinery.</text>
</comment>
<evidence type="ECO:0000256" key="3">
    <source>
        <dbReference type="ARBA" id="ARBA00020631"/>
    </source>
</evidence>
<keyword evidence="6 8" id="KW-0804">Transcription</keyword>
<evidence type="ECO:0000256" key="9">
    <source>
        <dbReference type="SAM" id="Coils"/>
    </source>
</evidence>
<dbReference type="PANTHER" id="PTHR21428:SF11">
    <property type="entry name" value="MEDIATOR OF RNA POLYMERASE II TRANSCRIPTION SUBUNIT 7"/>
    <property type="match status" value="1"/>
</dbReference>
<comment type="subcellular location">
    <subcellularLocation>
        <location evidence="1 8">Nucleus</location>
    </subcellularLocation>
</comment>
<dbReference type="AlphaFoldDB" id="A0A1G4JR36"/>
<evidence type="ECO:0000256" key="4">
    <source>
        <dbReference type="ARBA" id="ARBA00023015"/>
    </source>
</evidence>
<reference evidence="12" key="1">
    <citation type="submission" date="2016-03" db="EMBL/GenBank/DDBJ databases">
        <authorList>
            <person name="Devillers H."/>
        </authorList>
    </citation>
    <scope>NUCLEOTIDE SEQUENCE [LARGE SCALE GENOMIC DNA]</scope>
</reference>
<dbReference type="InterPro" id="IPR009244">
    <property type="entry name" value="Mediatior_Med7"/>
</dbReference>
<keyword evidence="7 8" id="KW-0539">Nucleus</keyword>
<dbReference type="Proteomes" id="UP000190274">
    <property type="component" value="Chromosome G"/>
</dbReference>